<dbReference type="EMBL" id="KZ613495">
    <property type="protein sequence ID" value="PMD18172.1"/>
    <property type="molecule type" value="Genomic_DNA"/>
</dbReference>
<feature type="compositionally biased region" description="Polar residues" evidence="1">
    <location>
        <begin position="37"/>
        <end position="52"/>
    </location>
</feature>
<dbReference type="InterPro" id="IPR010730">
    <property type="entry name" value="HET"/>
</dbReference>
<dbReference type="OrthoDB" id="5125733at2759"/>
<dbReference type="Pfam" id="PF06985">
    <property type="entry name" value="HET"/>
    <property type="match status" value="1"/>
</dbReference>
<keyword evidence="4" id="KW-1185">Reference proteome</keyword>
<gene>
    <name evidence="3" type="ORF">NA56DRAFT_630429</name>
</gene>
<evidence type="ECO:0000256" key="1">
    <source>
        <dbReference type="SAM" id="MobiDB-lite"/>
    </source>
</evidence>
<organism evidence="3 4">
    <name type="scientific">Hyaloscypha hepaticicola</name>
    <dbReference type="NCBI Taxonomy" id="2082293"/>
    <lineage>
        <taxon>Eukaryota</taxon>
        <taxon>Fungi</taxon>
        <taxon>Dikarya</taxon>
        <taxon>Ascomycota</taxon>
        <taxon>Pezizomycotina</taxon>
        <taxon>Leotiomycetes</taxon>
        <taxon>Helotiales</taxon>
        <taxon>Hyaloscyphaceae</taxon>
        <taxon>Hyaloscypha</taxon>
    </lineage>
</organism>
<sequence length="757" mass="86295">MAEIQSLLEDTSSNGQHLADSGCGPSEGSNAWLPVISSGSNTHHAGSTISQGQEDEHPSVTVKYLIAENWGDFVEKRDARLCSRCQTFVEKLPQIADRLLTPKSENTQKPLTKPVKRQARMKGLSENQKTMPFYRQDWLRTTFDSLECSASTGCPLCAMLAMVLAYYTPEERASVDMVSFRCEKVQKVQGVIELRSNIRRRIKNREDEPKRSPLRIQQNTETWKPPVPRLLGASTDASPSLNRAKEWYDYCRNFHPECMETLNRKLPTRLLHYKNGHLRLCNTTDVDVSTRYATLSHCWGKLPMFTLTMERMKSFETKIEIKNLSRTFQDALRVLTYLGLEFLWIDSLCIVQDDSDDWNRESLLMSSVFGFSDISIAAASSTDGGQGCFYERKMPVERILHLSIGPSNESKTYTIYHPPHPEIDWHSPLTHINRSPLFSRGWVCQERILAPRVLIFNSSYLYWGCTAWNGPEWRKPEVDEPQDPHKRVGRDFDWRHIMRICSRSQLTFSSDRLVSISGIAEKFQKLFPDDEYVAGMWRKDLERLLCWSVDAPQQDDPLEYQAPSWSWASLLPGTEAKPPKDAEGIEEIFIKVVDIDITLAGIDPMAAVTRGIVRVQCEALLKMALDGMTVIGERNYCLATVGSVSMAVELRFDSERTMASANPLYLLPVCQDPGDPRKKEGRIYMQGLILRPTCKCRGEYERIGHFLKVNSPGANMPKIFKESGKIDFAKLTYTTVDRELLFERSEGEQGPHFITIV</sequence>
<evidence type="ECO:0000313" key="4">
    <source>
        <dbReference type="Proteomes" id="UP000235672"/>
    </source>
</evidence>
<dbReference type="AlphaFoldDB" id="A0A2J6PVV6"/>
<reference evidence="3 4" key="1">
    <citation type="submission" date="2016-05" db="EMBL/GenBank/DDBJ databases">
        <title>A degradative enzymes factory behind the ericoid mycorrhizal symbiosis.</title>
        <authorList>
            <consortium name="DOE Joint Genome Institute"/>
            <person name="Martino E."/>
            <person name="Morin E."/>
            <person name="Grelet G."/>
            <person name="Kuo A."/>
            <person name="Kohler A."/>
            <person name="Daghino S."/>
            <person name="Barry K."/>
            <person name="Choi C."/>
            <person name="Cichocki N."/>
            <person name="Clum A."/>
            <person name="Copeland A."/>
            <person name="Hainaut M."/>
            <person name="Haridas S."/>
            <person name="Labutti K."/>
            <person name="Lindquist E."/>
            <person name="Lipzen A."/>
            <person name="Khouja H.-R."/>
            <person name="Murat C."/>
            <person name="Ohm R."/>
            <person name="Olson A."/>
            <person name="Spatafora J."/>
            <person name="Veneault-Fourrey C."/>
            <person name="Henrissat B."/>
            <person name="Grigoriev I."/>
            <person name="Martin F."/>
            <person name="Perotto S."/>
        </authorList>
    </citation>
    <scope>NUCLEOTIDE SEQUENCE [LARGE SCALE GENOMIC DNA]</scope>
    <source>
        <strain evidence="3 4">UAMH 7357</strain>
    </source>
</reference>
<dbReference type="STRING" id="1745343.A0A2J6PVV6"/>
<dbReference type="PANTHER" id="PTHR33112">
    <property type="entry name" value="DOMAIN PROTEIN, PUTATIVE-RELATED"/>
    <property type="match status" value="1"/>
</dbReference>
<dbReference type="PANTHER" id="PTHR33112:SF8">
    <property type="entry name" value="HETEROKARYON INCOMPATIBILITY DOMAIN-CONTAINING PROTEIN"/>
    <property type="match status" value="1"/>
</dbReference>
<proteinExistence type="predicted"/>
<feature type="region of interest" description="Disordered" evidence="1">
    <location>
        <begin position="1"/>
        <end position="58"/>
    </location>
</feature>
<name>A0A2J6PVV6_9HELO</name>
<evidence type="ECO:0000313" key="3">
    <source>
        <dbReference type="EMBL" id="PMD18172.1"/>
    </source>
</evidence>
<accession>A0A2J6PVV6</accession>
<protein>
    <submittedName>
        <fullName evidence="3">HET-domain-containing protein</fullName>
    </submittedName>
</protein>
<feature type="domain" description="Heterokaryon incompatibility" evidence="2">
    <location>
        <begin position="292"/>
        <end position="446"/>
    </location>
</feature>
<dbReference type="Proteomes" id="UP000235672">
    <property type="component" value="Unassembled WGS sequence"/>
</dbReference>
<evidence type="ECO:0000259" key="2">
    <source>
        <dbReference type="Pfam" id="PF06985"/>
    </source>
</evidence>